<dbReference type="SUPFAM" id="SSF52091">
    <property type="entry name" value="SpoIIaa-like"/>
    <property type="match status" value="1"/>
</dbReference>
<dbReference type="EMBL" id="PYAX01000019">
    <property type="protein sequence ID" value="PSL51664.1"/>
    <property type="molecule type" value="Genomic_DNA"/>
</dbReference>
<evidence type="ECO:0000256" key="2">
    <source>
        <dbReference type="RuleBase" id="RU003749"/>
    </source>
</evidence>
<keyword evidence="5" id="KW-1185">Reference proteome</keyword>
<dbReference type="Gene3D" id="3.30.750.24">
    <property type="entry name" value="STAS domain"/>
    <property type="match status" value="1"/>
</dbReference>
<protein>
    <recommendedName>
        <fullName evidence="2">Anti-sigma factor antagonist</fullName>
    </recommendedName>
</protein>
<comment type="similarity">
    <text evidence="1 2">Belongs to the anti-sigma-factor antagonist family.</text>
</comment>
<sequence>MGDTRTDTPATTTRVHHHDDVAVVEVVGEIDMACETPVRTALVTQLDQRPAGLVVDLTEVDFFGSAGIQLLVEAIERAERRGVALAVATDRRAVLRPLEITLVREVVDVHPTLADAIAAVRADDLPQRRRVAHQ</sequence>
<reference evidence="4 5" key="1">
    <citation type="submission" date="2018-03" db="EMBL/GenBank/DDBJ databases">
        <title>Genomic Encyclopedia of Type Strains, Phase III (KMG-III): the genomes of soil and plant-associated and newly described type strains.</title>
        <authorList>
            <person name="Whitman W."/>
        </authorList>
    </citation>
    <scope>NUCLEOTIDE SEQUENCE [LARGE SCALE GENOMIC DNA]</scope>
    <source>
        <strain evidence="4 5">CGMCC 4.7097</strain>
    </source>
</reference>
<dbReference type="InterPro" id="IPR003658">
    <property type="entry name" value="Anti-sigma_ant"/>
</dbReference>
<gene>
    <name evidence="4" type="ORF">B0I31_11994</name>
</gene>
<accession>A0A2P8HZP3</accession>
<dbReference type="AlphaFoldDB" id="A0A2P8HZP3"/>
<dbReference type="Pfam" id="PF01740">
    <property type="entry name" value="STAS"/>
    <property type="match status" value="1"/>
</dbReference>
<dbReference type="RefSeq" id="WP_181320701.1">
    <property type="nucleotide sequence ID" value="NZ_PYAX01000019.1"/>
</dbReference>
<organism evidence="4 5">
    <name type="scientific">Saccharothrix carnea</name>
    <dbReference type="NCBI Taxonomy" id="1280637"/>
    <lineage>
        <taxon>Bacteria</taxon>
        <taxon>Bacillati</taxon>
        <taxon>Actinomycetota</taxon>
        <taxon>Actinomycetes</taxon>
        <taxon>Pseudonocardiales</taxon>
        <taxon>Pseudonocardiaceae</taxon>
        <taxon>Saccharothrix</taxon>
    </lineage>
</organism>
<dbReference type="CDD" id="cd07043">
    <property type="entry name" value="STAS_anti-anti-sigma_factors"/>
    <property type="match status" value="1"/>
</dbReference>
<dbReference type="InterPro" id="IPR036513">
    <property type="entry name" value="STAS_dom_sf"/>
</dbReference>
<dbReference type="GO" id="GO:0043856">
    <property type="term" value="F:anti-sigma factor antagonist activity"/>
    <property type="evidence" value="ECO:0007669"/>
    <property type="project" value="InterPro"/>
</dbReference>
<evidence type="ECO:0000313" key="5">
    <source>
        <dbReference type="Proteomes" id="UP000241118"/>
    </source>
</evidence>
<dbReference type="PANTHER" id="PTHR33495">
    <property type="entry name" value="ANTI-SIGMA FACTOR ANTAGONIST TM_1081-RELATED-RELATED"/>
    <property type="match status" value="1"/>
</dbReference>
<dbReference type="Proteomes" id="UP000241118">
    <property type="component" value="Unassembled WGS sequence"/>
</dbReference>
<dbReference type="PANTHER" id="PTHR33495:SF2">
    <property type="entry name" value="ANTI-SIGMA FACTOR ANTAGONIST TM_1081-RELATED"/>
    <property type="match status" value="1"/>
</dbReference>
<evidence type="ECO:0000259" key="3">
    <source>
        <dbReference type="PROSITE" id="PS50801"/>
    </source>
</evidence>
<dbReference type="PROSITE" id="PS50801">
    <property type="entry name" value="STAS"/>
    <property type="match status" value="1"/>
</dbReference>
<feature type="domain" description="STAS" evidence="3">
    <location>
        <begin position="11"/>
        <end position="120"/>
    </location>
</feature>
<dbReference type="InterPro" id="IPR002645">
    <property type="entry name" value="STAS_dom"/>
</dbReference>
<evidence type="ECO:0000256" key="1">
    <source>
        <dbReference type="ARBA" id="ARBA00009013"/>
    </source>
</evidence>
<name>A0A2P8HZP3_SACCR</name>
<evidence type="ECO:0000313" key="4">
    <source>
        <dbReference type="EMBL" id="PSL51664.1"/>
    </source>
</evidence>
<proteinExistence type="inferred from homology"/>
<comment type="caution">
    <text evidence="4">The sequence shown here is derived from an EMBL/GenBank/DDBJ whole genome shotgun (WGS) entry which is preliminary data.</text>
</comment>
<dbReference type="NCBIfam" id="TIGR00377">
    <property type="entry name" value="ant_ant_sig"/>
    <property type="match status" value="1"/>
</dbReference>